<dbReference type="EMBL" id="JAPWTJ010001752">
    <property type="protein sequence ID" value="KAJ8969671.1"/>
    <property type="molecule type" value="Genomic_DNA"/>
</dbReference>
<reference evidence="2" key="1">
    <citation type="journal article" date="2023" name="Insect Mol. Biol.">
        <title>Genome sequencing provides insights into the evolution of gene families encoding plant cell wall-degrading enzymes in longhorned beetles.</title>
        <authorList>
            <person name="Shin N.R."/>
            <person name="Okamura Y."/>
            <person name="Kirsch R."/>
            <person name="Pauchet Y."/>
        </authorList>
    </citation>
    <scope>NUCLEOTIDE SEQUENCE</scope>
    <source>
        <strain evidence="2">MMC_N1</strain>
    </source>
</reference>
<evidence type="ECO:0000313" key="2">
    <source>
        <dbReference type="EMBL" id="KAJ8969671.1"/>
    </source>
</evidence>
<comment type="caution">
    <text evidence="2">The sequence shown here is derived from an EMBL/GenBank/DDBJ whole genome shotgun (WGS) entry which is preliminary data.</text>
</comment>
<accession>A0ABQ9J051</accession>
<dbReference type="Proteomes" id="UP001162164">
    <property type="component" value="Unassembled WGS sequence"/>
</dbReference>
<protein>
    <submittedName>
        <fullName evidence="2">Uncharacterized protein</fullName>
    </submittedName>
</protein>
<proteinExistence type="predicted"/>
<keyword evidence="3" id="KW-1185">Reference proteome</keyword>
<evidence type="ECO:0000256" key="1">
    <source>
        <dbReference type="SAM" id="SignalP"/>
    </source>
</evidence>
<sequence>MNVIWHMAMNVLILFYEVTGQVMHSHSDTSTSLKYETDSYTSDLNYCDDEDDPFINSLWGIHKTLNTLRGNMSKQAIDISGAIMAEESPEEETVLPPTYIVLQVASNVPENTLKWLIDKIRGRKRDGGGELVVMKQPFNPDDALLVQSIDALLKFKPTPVRARMYSCVYVFHVSASKIKFLEVAEEMELRKKDRSGKMREFTVAQLEDFLPDDMHVDDLLTVAERQSIVRHELENVRALAEDDHIPGYATCNLYEGQSILQVCQEYGILTNMFPLHDHEVLKKFGKDWYMSALKKQPIVGKLSTIRSNAHRLIKMQISRKLISTSKDFFT</sequence>
<organism evidence="2 3">
    <name type="scientific">Molorchus minor</name>
    <dbReference type="NCBI Taxonomy" id="1323400"/>
    <lineage>
        <taxon>Eukaryota</taxon>
        <taxon>Metazoa</taxon>
        <taxon>Ecdysozoa</taxon>
        <taxon>Arthropoda</taxon>
        <taxon>Hexapoda</taxon>
        <taxon>Insecta</taxon>
        <taxon>Pterygota</taxon>
        <taxon>Neoptera</taxon>
        <taxon>Endopterygota</taxon>
        <taxon>Coleoptera</taxon>
        <taxon>Polyphaga</taxon>
        <taxon>Cucujiformia</taxon>
        <taxon>Chrysomeloidea</taxon>
        <taxon>Cerambycidae</taxon>
        <taxon>Lamiinae</taxon>
        <taxon>Monochamini</taxon>
        <taxon>Molorchus</taxon>
    </lineage>
</organism>
<keyword evidence="1" id="KW-0732">Signal</keyword>
<evidence type="ECO:0000313" key="3">
    <source>
        <dbReference type="Proteomes" id="UP001162164"/>
    </source>
</evidence>
<gene>
    <name evidence="2" type="ORF">NQ317_002698</name>
</gene>
<feature type="signal peptide" evidence="1">
    <location>
        <begin position="1"/>
        <end position="20"/>
    </location>
</feature>
<feature type="chain" id="PRO_5047520729" evidence="1">
    <location>
        <begin position="21"/>
        <end position="330"/>
    </location>
</feature>
<name>A0ABQ9J051_9CUCU</name>